<proteinExistence type="inferred from homology"/>
<accession>A0AAV0TQ56</accession>
<keyword evidence="6" id="KW-0496">Mitochondrion</keyword>
<comment type="caution">
    <text evidence="13">The sequence shown here is derived from an EMBL/GenBank/DDBJ whole genome shotgun (WGS) entry which is preliminary data.</text>
</comment>
<dbReference type="GO" id="GO:0003677">
    <property type="term" value="F:DNA binding"/>
    <property type="evidence" value="ECO:0007669"/>
    <property type="project" value="UniProtKB-UniRule"/>
</dbReference>
<keyword evidence="9" id="KW-0267">Excision nuclease</keyword>
<dbReference type="GO" id="GO:0035312">
    <property type="term" value="F:5'-3' DNA exonuclease activity"/>
    <property type="evidence" value="ECO:0007669"/>
    <property type="project" value="UniProtKB-UniRule"/>
</dbReference>
<keyword evidence="7 9" id="KW-0234">DNA repair</keyword>
<keyword evidence="9" id="KW-0238">DNA-binding</keyword>
<dbReference type="GO" id="GO:0005634">
    <property type="term" value="C:nucleus"/>
    <property type="evidence" value="ECO:0007669"/>
    <property type="project" value="UniProtKB-SubCell"/>
</dbReference>
<keyword evidence="9" id="KW-0479">Metal-binding</keyword>
<dbReference type="SMART" id="SM00485">
    <property type="entry name" value="XPGN"/>
    <property type="match status" value="1"/>
</dbReference>
<dbReference type="EMBL" id="CANTFL010000596">
    <property type="protein sequence ID" value="CAI5725295.1"/>
    <property type="molecule type" value="Genomic_DNA"/>
</dbReference>
<protein>
    <recommendedName>
        <fullName evidence="9">Exonuclease 1</fullName>
        <ecNumber evidence="9">3.1.-.-</ecNumber>
    </recommendedName>
</protein>
<dbReference type="CDD" id="cd09857">
    <property type="entry name" value="PIN_EXO1"/>
    <property type="match status" value="1"/>
</dbReference>
<feature type="domain" description="XPG N-terminal" evidence="12">
    <location>
        <begin position="1"/>
        <end position="100"/>
    </location>
</feature>
<comment type="subcellular location">
    <subcellularLocation>
        <location evidence="1 9">Nucleus</location>
    </subcellularLocation>
</comment>
<dbReference type="InterPro" id="IPR006085">
    <property type="entry name" value="XPG_DNA_repair_N"/>
</dbReference>
<sequence>MGIDGLLRQLHDVVDTTHLQEFAGQTLVVDALSWLHKACYGCAFELSTGKETDAYVQYMLRKVHMMRSYGVAKIVLVFDGQRLPLKSLTHEKRRRYKEETRRRALEAMAGSKQLQGTDRSDGVNKAYQLFQRSVSITPQIISTVMKALRVARIPFVVAPFEADAQMVWLCKEGLAAGIVTEDSDVVVYCLTANVSCPVLVKLDDNGAAQAVSRSILHKNSAKAASNALLRKIHFFTSGVKEATRMFVQVCVLAGCDFIDSLPNVGFATAVKHIFNFRGAPAHLRVQRLVSKLSSSGTKIPADFMQEFVRAEAIFFHHIVFNPKKRNCELLVHEKHINCFPDVLQRAKGSLGITSFDEAESMSSSQQVDLHALATATNSFLGEVQSREIVEQIYKGELCARTLRCLSDSPTSSQKHKSAAISQFENSVSVRREPLGQPTRKEVKRLSSAATAQQMEDRKRSQANERAASLQGILDVYKTTDASATSVTNEAVTSTTPTRSLSTVRFGDGKTSSNAGSSVSASMLSAAVSGVKSSKVTAISMKDLVAKHAQSVQAAKSPGAHQAPAEVVLRSRSESRKRPRPAAESVARVEIGRALVRESVSSSGKKTLFDFFQQQT</sequence>
<dbReference type="Pfam" id="PF00867">
    <property type="entry name" value="XPG_I"/>
    <property type="match status" value="1"/>
</dbReference>
<gene>
    <name evidence="13" type="ORF">HBR001_LOCUS3564</name>
</gene>
<dbReference type="GO" id="GO:0006281">
    <property type="term" value="P:DNA repair"/>
    <property type="evidence" value="ECO:0007669"/>
    <property type="project" value="UniProtKB-UniRule"/>
</dbReference>
<evidence type="ECO:0000256" key="10">
    <source>
        <dbReference type="SAM" id="MobiDB-lite"/>
    </source>
</evidence>
<dbReference type="InterPro" id="IPR029060">
    <property type="entry name" value="PIN-like_dom_sf"/>
</dbReference>
<dbReference type="Pfam" id="PF00752">
    <property type="entry name" value="XPG_N"/>
    <property type="match status" value="1"/>
</dbReference>
<dbReference type="GO" id="GO:0017108">
    <property type="term" value="F:5'-flap endonuclease activity"/>
    <property type="evidence" value="ECO:0007669"/>
    <property type="project" value="TreeGrafter"/>
</dbReference>
<evidence type="ECO:0000256" key="3">
    <source>
        <dbReference type="ARBA" id="ARBA00022722"/>
    </source>
</evidence>
<dbReference type="InterPro" id="IPR006086">
    <property type="entry name" value="XPG-I_dom"/>
</dbReference>
<evidence type="ECO:0000256" key="7">
    <source>
        <dbReference type="ARBA" id="ARBA00023204"/>
    </source>
</evidence>
<name>A0AAV0TQ56_HYABA</name>
<evidence type="ECO:0000256" key="4">
    <source>
        <dbReference type="ARBA" id="ARBA00022763"/>
    </source>
</evidence>
<evidence type="ECO:0000256" key="1">
    <source>
        <dbReference type="ARBA" id="ARBA00004123"/>
    </source>
</evidence>
<keyword evidence="9" id="KW-0460">Magnesium</keyword>
<evidence type="ECO:0000313" key="13">
    <source>
        <dbReference type="EMBL" id="CAI5725295.1"/>
    </source>
</evidence>
<dbReference type="PRINTS" id="PR00853">
    <property type="entry name" value="XPGRADSUPER"/>
</dbReference>
<keyword evidence="2" id="KW-0597">Phosphoprotein</keyword>
<dbReference type="SUPFAM" id="SSF47807">
    <property type="entry name" value="5' to 3' exonuclease, C-terminal subdomain"/>
    <property type="match status" value="1"/>
</dbReference>
<evidence type="ECO:0000256" key="5">
    <source>
        <dbReference type="ARBA" id="ARBA00022801"/>
    </source>
</evidence>
<evidence type="ECO:0000256" key="8">
    <source>
        <dbReference type="ARBA" id="ARBA00023242"/>
    </source>
</evidence>
<keyword evidence="14" id="KW-1185">Reference proteome</keyword>
<dbReference type="AlphaFoldDB" id="A0AAV0TQ56"/>
<keyword evidence="9" id="KW-0269">Exonuclease</keyword>
<dbReference type="InterPro" id="IPR006084">
    <property type="entry name" value="XPG/Rad2"/>
</dbReference>
<evidence type="ECO:0000259" key="12">
    <source>
        <dbReference type="SMART" id="SM00485"/>
    </source>
</evidence>
<reference evidence="13" key="1">
    <citation type="submission" date="2022-12" db="EMBL/GenBank/DDBJ databases">
        <authorList>
            <person name="Webb A."/>
        </authorList>
    </citation>
    <scope>NUCLEOTIDE SEQUENCE</scope>
    <source>
        <strain evidence="13">Hp1</strain>
    </source>
</reference>
<feature type="domain" description="XPG-I" evidence="11">
    <location>
        <begin position="149"/>
        <end position="234"/>
    </location>
</feature>
<organism evidence="13 14">
    <name type="scientific">Hyaloperonospora brassicae</name>
    <name type="common">Brassica downy mildew</name>
    <name type="synonym">Peronospora brassicae</name>
    <dbReference type="NCBI Taxonomy" id="162125"/>
    <lineage>
        <taxon>Eukaryota</taxon>
        <taxon>Sar</taxon>
        <taxon>Stramenopiles</taxon>
        <taxon>Oomycota</taxon>
        <taxon>Peronosporomycetes</taxon>
        <taxon>Peronosporales</taxon>
        <taxon>Peronosporaceae</taxon>
        <taxon>Hyaloperonospora</taxon>
    </lineage>
</organism>
<comment type="cofactor">
    <cofactor evidence="9">
        <name>Mg(2+)</name>
        <dbReference type="ChEBI" id="CHEBI:18420"/>
    </cofactor>
    <text evidence="9">Binds 2 magnesium ions per subunit. They probably participate in the reaction catalyzed by the enzyme. May bind an additional third magnesium ion after substrate binding.</text>
</comment>
<comment type="function">
    <text evidence="9">5'-&gt;3' double-stranded DNA exonuclease which may also possess a cryptic 3'-&gt;5' double-stranded DNA exonuclease activity. Functions in DNA mismatch repair.</text>
</comment>
<keyword evidence="4 9" id="KW-0227">DNA damage</keyword>
<keyword evidence="5 9" id="KW-0378">Hydrolase</keyword>
<keyword evidence="9" id="KW-0228">DNA excision</keyword>
<feature type="region of interest" description="Disordered" evidence="10">
    <location>
        <begin position="429"/>
        <end position="463"/>
    </location>
</feature>
<dbReference type="GO" id="GO:0046872">
    <property type="term" value="F:metal ion binding"/>
    <property type="evidence" value="ECO:0007669"/>
    <property type="project" value="UniProtKB-UniRule"/>
</dbReference>
<feature type="compositionally biased region" description="Basic and acidic residues" evidence="10">
    <location>
        <begin position="429"/>
        <end position="444"/>
    </location>
</feature>
<evidence type="ECO:0000256" key="9">
    <source>
        <dbReference type="RuleBase" id="RU910737"/>
    </source>
</evidence>
<keyword evidence="3 9" id="KW-0540">Nuclease</keyword>
<keyword evidence="8 9" id="KW-0539">Nucleus</keyword>
<evidence type="ECO:0000256" key="6">
    <source>
        <dbReference type="ARBA" id="ARBA00023128"/>
    </source>
</evidence>
<dbReference type="InterPro" id="IPR044752">
    <property type="entry name" value="PIN-like_EXO1"/>
</dbReference>
<dbReference type="Gene3D" id="1.10.150.20">
    <property type="entry name" value="5' to 3' exonuclease, C-terminal subdomain"/>
    <property type="match status" value="1"/>
</dbReference>
<evidence type="ECO:0000259" key="11">
    <source>
        <dbReference type="SMART" id="SM00484"/>
    </source>
</evidence>
<dbReference type="PANTHER" id="PTHR11081">
    <property type="entry name" value="FLAP ENDONUCLEASE FAMILY MEMBER"/>
    <property type="match status" value="1"/>
</dbReference>
<dbReference type="EC" id="3.1.-.-" evidence="9"/>
<comment type="similarity">
    <text evidence="9">Belongs to the XPG/RAD2 endonuclease family. EXO1 subfamily.</text>
</comment>
<dbReference type="Proteomes" id="UP001162031">
    <property type="component" value="Unassembled WGS sequence"/>
</dbReference>
<dbReference type="SMART" id="SM00484">
    <property type="entry name" value="XPGI"/>
    <property type="match status" value="1"/>
</dbReference>
<evidence type="ECO:0000313" key="14">
    <source>
        <dbReference type="Proteomes" id="UP001162031"/>
    </source>
</evidence>
<dbReference type="PANTHER" id="PTHR11081:SF8">
    <property type="entry name" value="EXONUCLEASE 1"/>
    <property type="match status" value="1"/>
</dbReference>
<dbReference type="SUPFAM" id="SSF88723">
    <property type="entry name" value="PIN domain-like"/>
    <property type="match status" value="1"/>
</dbReference>
<dbReference type="FunFam" id="3.40.50.1010:FF:000002">
    <property type="entry name" value="Exonuclease 1, putative"/>
    <property type="match status" value="1"/>
</dbReference>
<dbReference type="InterPro" id="IPR036279">
    <property type="entry name" value="5-3_exonuclease_C_sf"/>
</dbReference>
<feature type="region of interest" description="Disordered" evidence="10">
    <location>
        <begin position="551"/>
        <end position="585"/>
    </location>
</feature>
<evidence type="ECO:0000256" key="2">
    <source>
        <dbReference type="ARBA" id="ARBA00022553"/>
    </source>
</evidence>
<dbReference type="Gene3D" id="3.40.50.1010">
    <property type="entry name" value="5'-nuclease"/>
    <property type="match status" value="1"/>
</dbReference>